<proteinExistence type="predicted"/>
<accession>A0ABV8BAG7</accession>
<sequence>MLSFFKWKSKNPKKQGLDSTVESKDVTAAEETAVEEELVQTKLSIHPDWNITEEDKYVYQFLNNDCEPLKPNQLSLSGLELRHEEKTGRVIVNALVRSSLNRPIKLEEMALVLLGSEKEVLAKKRFDLSELGELPAASSRPWNFVFEPSTVKAAELPESGWTLAFQLKPAHKMDLEESWEQALPEEEKEKLRELVEKQLTPPQEGEVNFMGLQIRQDDNESLHVSVLIRNGSEKDVTFQQIPLIVEDASGEVIATGGFHLNDFTVKAYTTKPWTFIFPKELVQKETMDLSTWKVYPKQ</sequence>
<evidence type="ECO:0000256" key="1">
    <source>
        <dbReference type="SAM" id="MobiDB-lite"/>
    </source>
</evidence>
<organism evidence="2 3">
    <name type="scientific">Bacillus songklensis</name>
    <dbReference type="NCBI Taxonomy" id="1069116"/>
    <lineage>
        <taxon>Bacteria</taxon>
        <taxon>Bacillati</taxon>
        <taxon>Bacillota</taxon>
        <taxon>Bacilli</taxon>
        <taxon>Bacillales</taxon>
        <taxon>Bacillaceae</taxon>
        <taxon>Bacillus</taxon>
    </lineage>
</organism>
<feature type="region of interest" description="Disordered" evidence="1">
    <location>
        <begin position="1"/>
        <end position="22"/>
    </location>
</feature>
<comment type="caution">
    <text evidence="2">The sequence shown here is derived from an EMBL/GenBank/DDBJ whole genome shotgun (WGS) entry which is preliminary data.</text>
</comment>
<keyword evidence="3" id="KW-1185">Reference proteome</keyword>
<dbReference type="EMBL" id="JBHRZT010000073">
    <property type="protein sequence ID" value="MFC3886462.1"/>
    <property type="molecule type" value="Genomic_DNA"/>
</dbReference>
<gene>
    <name evidence="2" type="ORF">ACFOU2_24400</name>
</gene>
<dbReference type="NCBIfam" id="TIGR04398">
    <property type="entry name" value="SLAP_DUP"/>
    <property type="match status" value="2"/>
</dbReference>
<name>A0ABV8BAG7_9BACI</name>
<reference evidence="3" key="1">
    <citation type="journal article" date="2019" name="Int. J. Syst. Evol. Microbiol.">
        <title>The Global Catalogue of Microorganisms (GCM) 10K type strain sequencing project: providing services to taxonomists for standard genome sequencing and annotation.</title>
        <authorList>
            <consortium name="The Broad Institute Genomics Platform"/>
            <consortium name="The Broad Institute Genome Sequencing Center for Infectious Disease"/>
            <person name="Wu L."/>
            <person name="Ma J."/>
        </authorList>
    </citation>
    <scope>NUCLEOTIDE SEQUENCE [LARGE SCALE GENOMIC DNA]</scope>
    <source>
        <strain evidence="3">CCUG 61889</strain>
    </source>
</reference>
<dbReference type="InterPro" id="IPR030911">
    <property type="entry name" value="Sec_acc_SLAP"/>
</dbReference>
<evidence type="ECO:0000313" key="3">
    <source>
        <dbReference type="Proteomes" id="UP001595752"/>
    </source>
</evidence>
<protein>
    <submittedName>
        <fullName evidence="2">Accessory Sec system S-layer assembly protein</fullName>
    </submittedName>
</protein>
<dbReference type="InterPro" id="IPR030910">
    <property type="entry name" value="SLAP_dom"/>
</dbReference>
<evidence type="ECO:0000313" key="2">
    <source>
        <dbReference type="EMBL" id="MFC3886462.1"/>
    </source>
</evidence>
<dbReference type="Proteomes" id="UP001595752">
    <property type="component" value="Unassembled WGS sequence"/>
</dbReference>
<dbReference type="RefSeq" id="WP_377918884.1">
    <property type="nucleotide sequence ID" value="NZ_JBHRZT010000073.1"/>
</dbReference>
<dbReference type="NCBIfam" id="TIGR04399">
    <property type="entry name" value="acc_Sec_SLAP"/>
    <property type="match status" value="1"/>
</dbReference>